<feature type="chain" id="PRO_5001801922" description="DUF5105 domain-containing protein" evidence="1">
    <location>
        <begin position="22"/>
        <end position="224"/>
    </location>
</feature>
<protein>
    <recommendedName>
        <fullName evidence="4">DUF5105 domain-containing protein</fullName>
    </recommendedName>
</protein>
<proteinExistence type="predicted"/>
<evidence type="ECO:0000313" key="2">
    <source>
        <dbReference type="EMBL" id="KFF09442.1"/>
    </source>
</evidence>
<evidence type="ECO:0000256" key="1">
    <source>
        <dbReference type="SAM" id="SignalP"/>
    </source>
</evidence>
<dbReference type="eggNOG" id="ENOG5033ECR">
    <property type="taxonomic scope" value="Bacteria"/>
</dbReference>
<name>A0A085ZYC8_9FLAO</name>
<dbReference type="EMBL" id="JPRO01000001">
    <property type="protein sequence ID" value="KFF09442.1"/>
    <property type="molecule type" value="Genomic_DNA"/>
</dbReference>
<dbReference type="RefSeq" id="WP_034701280.1">
    <property type="nucleotide sequence ID" value="NZ_JPRO01000001.1"/>
</dbReference>
<accession>A0A085ZYC8</accession>
<dbReference type="AlphaFoldDB" id="A0A085ZYC8"/>
<dbReference type="OrthoDB" id="1243155at2"/>
<dbReference type="STRING" id="421531.IX38_02820"/>
<comment type="caution">
    <text evidence="2">The sequence shown here is derived from an EMBL/GenBank/DDBJ whole genome shotgun (WGS) entry which is preliminary data.</text>
</comment>
<sequence length="224" mass="25661">MKNFKIVIFMMLALLSQNLLAQTEVKKPSEVFEMYFGTFVKNDAAMLSKLNDYLKPTVEGENAYEIDFKTVSRDMMKESTDNFLSAFSKPTADACRKEAEEYFTAMMENFKNGKLSVKDVKIVQNEHIEDQKIAEVNYSVSFKVPAKFSDIPSGDIKNVKPEDLKKYLVQSVQDFKNADKTVETEQKFSLYQLNEGGKTYYWNGSPDEIVSGLTDFYFESFGSK</sequence>
<evidence type="ECO:0008006" key="4">
    <source>
        <dbReference type="Google" id="ProtNLM"/>
    </source>
</evidence>
<reference evidence="2 3" key="1">
    <citation type="submission" date="2014-07" db="EMBL/GenBank/DDBJ databases">
        <title>Genome of Chryseobacterium luteum DSM 18605.</title>
        <authorList>
            <person name="Stropko S.J."/>
            <person name="Pipes S.E."/>
            <person name="Newman J.D."/>
        </authorList>
    </citation>
    <scope>NUCLEOTIDE SEQUENCE [LARGE SCALE GENOMIC DNA]</scope>
    <source>
        <strain evidence="2 3">DSM 18605</strain>
    </source>
</reference>
<dbReference type="Proteomes" id="UP000028703">
    <property type="component" value="Unassembled WGS sequence"/>
</dbReference>
<organism evidence="2 3">
    <name type="scientific">Chryseobacterium luteum</name>
    <dbReference type="NCBI Taxonomy" id="421531"/>
    <lineage>
        <taxon>Bacteria</taxon>
        <taxon>Pseudomonadati</taxon>
        <taxon>Bacteroidota</taxon>
        <taxon>Flavobacteriia</taxon>
        <taxon>Flavobacteriales</taxon>
        <taxon>Weeksellaceae</taxon>
        <taxon>Chryseobacterium group</taxon>
        <taxon>Chryseobacterium</taxon>
    </lineage>
</organism>
<evidence type="ECO:0000313" key="3">
    <source>
        <dbReference type="Proteomes" id="UP000028703"/>
    </source>
</evidence>
<keyword evidence="1" id="KW-0732">Signal</keyword>
<keyword evidence="3" id="KW-1185">Reference proteome</keyword>
<gene>
    <name evidence="2" type="ORF">IX38_02820</name>
</gene>
<feature type="signal peptide" evidence="1">
    <location>
        <begin position="1"/>
        <end position="21"/>
    </location>
</feature>